<dbReference type="PANTHER" id="PTHR24329:SF543">
    <property type="entry name" value="FI01017P-RELATED"/>
    <property type="match status" value="1"/>
</dbReference>
<dbReference type="Pfam" id="PF00046">
    <property type="entry name" value="Homeodomain"/>
    <property type="match status" value="1"/>
</dbReference>
<comment type="subcellular location">
    <subcellularLocation>
        <location evidence="1 2 3">Nucleus</location>
    </subcellularLocation>
</comment>
<dbReference type="InterPro" id="IPR001356">
    <property type="entry name" value="HD"/>
</dbReference>
<dbReference type="AlphaFoldDB" id="A0A816BX88"/>
<evidence type="ECO:0000313" key="6">
    <source>
        <dbReference type="EMBL" id="CAF1403936.1"/>
    </source>
</evidence>
<dbReference type="CDD" id="cd00086">
    <property type="entry name" value="homeodomain"/>
    <property type="match status" value="1"/>
</dbReference>
<dbReference type="OrthoDB" id="6159439at2759"/>
<accession>A0A816BX88</accession>
<gene>
    <name evidence="6" type="ORF">BJG266_LOCUS37818</name>
    <name evidence="7" type="ORF">QVE165_LOCUS54703</name>
</gene>
<evidence type="ECO:0000259" key="5">
    <source>
        <dbReference type="PROSITE" id="PS50071"/>
    </source>
</evidence>
<feature type="region of interest" description="Disordered" evidence="4">
    <location>
        <begin position="1"/>
        <end position="26"/>
    </location>
</feature>
<dbReference type="PANTHER" id="PTHR24329">
    <property type="entry name" value="HOMEOBOX PROTEIN ARISTALESS"/>
    <property type="match status" value="1"/>
</dbReference>
<protein>
    <recommendedName>
        <fullName evidence="5">Homeobox domain-containing protein</fullName>
    </recommendedName>
</protein>
<keyword evidence="2 3" id="KW-0371">Homeobox</keyword>
<dbReference type="Gene3D" id="1.10.10.60">
    <property type="entry name" value="Homeodomain-like"/>
    <property type="match status" value="1"/>
</dbReference>
<organism evidence="7 8">
    <name type="scientific">Adineta steineri</name>
    <dbReference type="NCBI Taxonomy" id="433720"/>
    <lineage>
        <taxon>Eukaryota</taxon>
        <taxon>Metazoa</taxon>
        <taxon>Spiralia</taxon>
        <taxon>Gnathifera</taxon>
        <taxon>Rotifera</taxon>
        <taxon>Eurotatoria</taxon>
        <taxon>Bdelloidea</taxon>
        <taxon>Adinetida</taxon>
        <taxon>Adinetidae</taxon>
        <taxon>Adineta</taxon>
    </lineage>
</organism>
<dbReference type="InterPro" id="IPR009057">
    <property type="entry name" value="Homeodomain-like_sf"/>
</dbReference>
<evidence type="ECO:0000313" key="7">
    <source>
        <dbReference type="EMBL" id="CAF1615224.1"/>
    </source>
</evidence>
<dbReference type="Proteomes" id="UP000663832">
    <property type="component" value="Unassembled WGS sequence"/>
</dbReference>
<dbReference type="GO" id="GO:0000977">
    <property type="term" value="F:RNA polymerase II transcription regulatory region sequence-specific DNA binding"/>
    <property type="evidence" value="ECO:0007669"/>
    <property type="project" value="TreeGrafter"/>
</dbReference>
<comment type="caution">
    <text evidence="7">The sequence shown here is derived from an EMBL/GenBank/DDBJ whole genome shotgun (WGS) entry which is preliminary data.</text>
</comment>
<keyword evidence="2 3" id="KW-0539">Nucleus</keyword>
<dbReference type="SMART" id="SM00389">
    <property type="entry name" value="HOX"/>
    <property type="match status" value="1"/>
</dbReference>
<dbReference type="InterPro" id="IPR050649">
    <property type="entry name" value="Paired_Homeobox_TFs"/>
</dbReference>
<feature type="compositionally biased region" description="Low complexity" evidence="4">
    <location>
        <begin position="1"/>
        <end position="18"/>
    </location>
</feature>
<dbReference type="SUPFAM" id="SSF46689">
    <property type="entry name" value="Homeodomain-like"/>
    <property type="match status" value="1"/>
</dbReference>
<dbReference type="GO" id="GO:0005634">
    <property type="term" value="C:nucleus"/>
    <property type="evidence" value="ECO:0007669"/>
    <property type="project" value="UniProtKB-SubCell"/>
</dbReference>
<dbReference type="Proteomes" id="UP000663877">
    <property type="component" value="Unassembled WGS sequence"/>
</dbReference>
<evidence type="ECO:0000256" key="3">
    <source>
        <dbReference type="RuleBase" id="RU000682"/>
    </source>
</evidence>
<dbReference type="EMBL" id="CAJNOM010001647">
    <property type="protein sequence ID" value="CAF1615224.1"/>
    <property type="molecule type" value="Genomic_DNA"/>
</dbReference>
<evidence type="ECO:0000313" key="8">
    <source>
        <dbReference type="Proteomes" id="UP000663832"/>
    </source>
</evidence>
<keyword evidence="8" id="KW-1185">Reference proteome</keyword>
<proteinExistence type="predicted"/>
<dbReference type="PROSITE" id="PS50071">
    <property type="entry name" value="HOMEOBOX_2"/>
    <property type="match status" value="1"/>
</dbReference>
<reference evidence="7" key="1">
    <citation type="submission" date="2021-02" db="EMBL/GenBank/DDBJ databases">
        <authorList>
            <person name="Nowell W R."/>
        </authorList>
    </citation>
    <scope>NUCLEOTIDE SEQUENCE</scope>
</reference>
<feature type="DNA-binding region" description="Homeobox" evidence="2">
    <location>
        <begin position="23"/>
        <end position="83"/>
    </location>
</feature>
<dbReference type="EMBL" id="CAJNOI010001321">
    <property type="protein sequence ID" value="CAF1403936.1"/>
    <property type="molecule type" value="Genomic_DNA"/>
</dbReference>
<keyword evidence="2 3" id="KW-0238">DNA-binding</keyword>
<evidence type="ECO:0000256" key="1">
    <source>
        <dbReference type="ARBA" id="ARBA00004123"/>
    </source>
</evidence>
<dbReference type="GO" id="GO:0000981">
    <property type="term" value="F:DNA-binding transcription factor activity, RNA polymerase II-specific"/>
    <property type="evidence" value="ECO:0007669"/>
    <property type="project" value="TreeGrafter"/>
</dbReference>
<name>A0A816BX88_9BILA</name>
<sequence length="178" mass="21165">MTNDENSKQQQQQTNTDNINKKQQRKRSVFDLEQIRQLEHVFDQITHYPDLSLRQHLTLITQLPDKKIQIWFQNRRAKWRKQHQLGHFGGLHELTIDEHHRFVPAPKSNFILASPTPSTTITNNASIQQLEHYFYLAFQTALAKTNENFDQIFQPKRHDSSYPPWFHNDYIASTNTNN</sequence>
<evidence type="ECO:0000256" key="2">
    <source>
        <dbReference type="PROSITE-ProRule" id="PRU00108"/>
    </source>
</evidence>
<evidence type="ECO:0000256" key="4">
    <source>
        <dbReference type="SAM" id="MobiDB-lite"/>
    </source>
</evidence>
<feature type="domain" description="Homeobox" evidence="5">
    <location>
        <begin position="21"/>
        <end position="82"/>
    </location>
</feature>